<proteinExistence type="inferred from homology"/>
<dbReference type="InterPro" id="IPR008555">
    <property type="entry name" value="SIKE"/>
</dbReference>
<keyword evidence="2 3" id="KW-0175">Coiled coil</keyword>
<dbReference type="AlphaFoldDB" id="A0A7R9JBM9"/>
<evidence type="ECO:0000256" key="1">
    <source>
        <dbReference type="ARBA" id="ARBA00005537"/>
    </source>
</evidence>
<protein>
    <submittedName>
        <fullName evidence="5">(California timema) hypothetical protein</fullName>
    </submittedName>
</protein>
<dbReference type="Pfam" id="PF05769">
    <property type="entry name" value="SIKE"/>
    <property type="match status" value="2"/>
</dbReference>
<reference evidence="5" key="1">
    <citation type="submission" date="2020-11" db="EMBL/GenBank/DDBJ databases">
        <authorList>
            <person name="Tran Van P."/>
        </authorList>
    </citation>
    <scope>NUCLEOTIDE SEQUENCE</scope>
</reference>
<dbReference type="PANTHER" id="PTHR12186:SF2">
    <property type="entry name" value="FGFR1 ONCOGENE PARTNER 2 HOMOLOG"/>
    <property type="match status" value="1"/>
</dbReference>
<evidence type="ECO:0000313" key="5">
    <source>
        <dbReference type="EMBL" id="CAD7575447.1"/>
    </source>
</evidence>
<accession>A0A7R9JBM9</accession>
<sequence>MTRRSTFDRCTRLADVLVVLSSTAEDGEIEVRISMSLTIQQIILDAKRLASRLKEHDSSADVLLSQTQSIYKQIDAMRQYQEEVSELNDAARQRPHTVLVAGIQQENRHLRELQQENRELRAALEEHQNALELIMSKYRQQVAQLVASHKLDLPTIHNQKYAQVELEEVNPHLRGGRVENHLGKTTPSSPDRDSNLDLPVLSGRAHHDKRVNQLRHRGGCFAIKLQTHIIEEQADKISEMAAVMERAAAIDEREAFGEQELISKLVVENKGLRELLQIACKNGSLQNGTKAVDKEVQTDETAS</sequence>
<evidence type="ECO:0000256" key="3">
    <source>
        <dbReference type="SAM" id="Coils"/>
    </source>
</evidence>
<evidence type="ECO:0000256" key="4">
    <source>
        <dbReference type="SAM" id="MobiDB-lite"/>
    </source>
</evidence>
<feature type="region of interest" description="Disordered" evidence="4">
    <location>
        <begin position="176"/>
        <end position="197"/>
    </location>
</feature>
<evidence type="ECO:0000256" key="2">
    <source>
        <dbReference type="ARBA" id="ARBA00023054"/>
    </source>
</evidence>
<feature type="coiled-coil region" evidence="3">
    <location>
        <begin position="103"/>
        <end position="137"/>
    </location>
</feature>
<organism evidence="5">
    <name type="scientific">Timema californicum</name>
    <name type="common">California timema</name>
    <name type="synonym">Walking stick</name>
    <dbReference type="NCBI Taxonomy" id="61474"/>
    <lineage>
        <taxon>Eukaryota</taxon>
        <taxon>Metazoa</taxon>
        <taxon>Ecdysozoa</taxon>
        <taxon>Arthropoda</taxon>
        <taxon>Hexapoda</taxon>
        <taxon>Insecta</taxon>
        <taxon>Pterygota</taxon>
        <taxon>Neoptera</taxon>
        <taxon>Polyneoptera</taxon>
        <taxon>Phasmatodea</taxon>
        <taxon>Timematodea</taxon>
        <taxon>Timematoidea</taxon>
        <taxon>Timematidae</taxon>
        <taxon>Timema</taxon>
    </lineage>
</organism>
<dbReference type="PANTHER" id="PTHR12186">
    <property type="entry name" value="SIKE FAMILY MEMBER"/>
    <property type="match status" value="1"/>
</dbReference>
<comment type="similarity">
    <text evidence="1">Belongs to the SIKE family.</text>
</comment>
<name>A0A7R9JBM9_TIMCA</name>
<dbReference type="EMBL" id="OE183212">
    <property type="protein sequence ID" value="CAD7575447.1"/>
    <property type="molecule type" value="Genomic_DNA"/>
</dbReference>
<gene>
    <name evidence="5" type="ORF">TCMB3V08_LOCUS8038</name>
</gene>